<keyword evidence="3" id="KW-1185">Reference proteome</keyword>
<dbReference type="Pfam" id="PF08241">
    <property type="entry name" value="Methyltransf_11"/>
    <property type="match status" value="1"/>
</dbReference>
<dbReference type="GO" id="GO:0032259">
    <property type="term" value="P:methylation"/>
    <property type="evidence" value="ECO:0007669"/>
    <property type="project" value="UniProtKB-KW"/>
</dbReference>
<dbReference type="GO" id="GO:0008757">
    <property type="term" value="F:S-adenosylmethionine-dependent methyltransferase activity"/>
    <property type="evidence" value="ECO:0007669"/>
    <property type="project" value="InterPro"/>
</dbReference>
<gene>
    <name evidence="2" type="ORF">C484_17886</name>
</gene>
<dbReference type="InterPro" id="IPR029063">
    <property type="entry name" value="SAM-dependent_MTases_sf"/>
</dbReference>
<sequence>MCVRLIYIQVCLFDLATSTHGLCGTIRITQRIEIACNRLNPAQNQVIPDIVPDPISILLNTSKETNMTTEEEPIAKDAYDKLADTYAQDVENSAYNAHLEFPGTTALIPDVDGKQILDAGCGNGRYTEWLLDHGGEVVAIDVSTEMLTRATERSDGQAEFHQANLGAPLDFATADEFDGIVSGLALDYVQNWHQPFTEFARLLKPGGFFVFSVIHPLDEYNIDGDMNYFEIEQKTKDWEPPVPYYRRPFSAVLSPLLEAGFRIDAITEPQPTDAFKEQRPERFEKESKQPVFLCLRAVRRES</sequence>
<dbReference type="InterPro" id="IPR013216">
    <property type="entry name" value="Methyltransf_11"/>
</dbReference>
<dbReference type="Gene3D" id="3.40.50.150">
    <property type="entry name" value="Vaccinia Virus protein VP39"/>
    <property type="match status" value="1"/>
</dbReference>
<dbReference type="PANTHER" id="PTHR43861">
    <property type="entry name" value="TRANS-ACONITATE 2-METHYLTRANSFERASE-RELATED"/>
    <property type="match status" value="1"/>
</dbReference>
<proteinExistence type="predicted"/>
<dbReference type="SUPFAM" id="SSF53335">
    <property type="entry name" value="S-adenosyl-L-methionine-dependent methyltransferases"/>
    <property type="match status" value="1"/>
</dbReference>
<organism evidence="2 3">
    <name type="scientific">Natrialba taiwanensis DSM 12281</name>
    <dbReference type="NCBI Taxonomy" id="1230458"/>
    <lineage>
        <taxon>Archaea</taxon>
        <taxon>Methanobacteriati</taxon>
        <taxon>Methanobacteriota</taxon>
        <taxon>Stenosarchaea group</taxon>
        <taxon>Halobacteria</taxon>
        <taxon>Halobacteriales</taxon>
        <taxon>Natrialbaceae</taxon>
        <taxon>Natrialba</taxon>
    </lineage>
</organism>
<name>L9ZMG7_9EURY</name>
<dbReference type="PANTHER" id="PTHR43861:SF1">
    <property type="entry name" value="TRANS-ACONITATE 2-METHYLTRANSFERASE"/>
    <property type="match status" value="1"/>
</dbReference>
<dbReference type="CDD" id="cd02440">
    <property type="entry name" value="AdoMet_MTases"/>
    <property type="match status" value="1"/>
</dbReference>
<evidence type="ECO:0000259" key="1">
    <source>
        <dbReference type="Pfam" id="PF08241"/>
    </source>
</evidence>
<dbReference type="Proteomes" id="UP000011648">
    <property type="component" value="Unassembled WGS sequence"/>
</dbReference>
<evidence type="ECO:0000313" key="2">
    <source>
        <dbReference type="EMBL" id="ELY87256.1"/>
    </source>
</evidence>
<dbReference type="PATRIC" id="fig|1230458.4.peg.3622"/>
<accession>L9ZMG7</accession>
<keyword evidence="2" id="KW-0489">Methyltransferase</keyword>
<evidence type="ECO:0000313" key="3">
    <source>
        <dbReference type="Proteomes" id="UP000011648"/>
    </source>
</evidence>
<keyword evidence="2" id="KW-0808">Transferase</keyword>
<feature type="domain" description="Methyltransferase type 11" evidence="1">
    <location>
        <begin position="117"/>
        <end position="211"/>
    </location>
</feature>
<dbReference type="EMBL" id="AOIL01000055">
    <property type="protein sequence ID" value="ELY87256.1"/>
    <property type="molecule type" value="Genomic_DNA"/>
</dbReference>
<protein>
    <submittedName>
        <fullName evidence="2">Type 11 methyltransferase</fullName>
    </submittedName>
</protein>
<dbReference type="STRING" id="1230458.C484_17886"/>
<dbReference type="AlphaFoldDB" id="L9ZMG7"/>
<comment type="caution">
    <text evidence="2">The sequence shown here is derived from an EMBL/GenBank/DDBJ whole genome shotgun (WGS) entry which is preliminary data.</text>
</comment>
<reference evidence="2 3" key="1">
    <citation type="journal article" date="2014" name="PLoS Genet.">
        <title>Phylogenetically driven sequencing of extremely halophilic archaea reveals strategies for static and dynamic osmo-response.</title>
        <authorList>
            <person name="Becker E.A."/>
            <person name="Seitzer P.M."/>
            <person name="Tritt A."/>
            <person name="Larsen D."/>
            <person name="Krusor M."/>
            <person name="Yao A.I."/>
            <person name="Wu D."/>
            <person name="Madern D."/>
            <person name="Eisen J.A."/>
            <person name="Darling A.E."/>
            <person name="Facciotti M.T."/>
        </authorList>
    </citation>
    <scope>NUCLEOTIDE SEQUENCE [LARGE SCALE GENOMIC DNA]</scope>
    <source>
        <strain evidence="2 3">DSM 12281</strain>
    </source>
</reference>